<keyword evidence="1" id="KW-0472">Membrane</keyword>
<organism evidence="2 3">
    <name type="scientific">Comamonas guangdongensis</name>
    <dbReference type="NCBI Taxonomy" id="510515"/>
    <lineage>
        <taxon>Bacteria</taxon>
        <taxon>Pseudomonadati</taxon>
        <taxon>Pseudomonadota</taxon>
        <taxon>Betaproteobacteria</taxon>
        <taxon>Burkholderiales</taxon>
        <taxon>Comamonadaceae</taxon>
        <taxon>Comamonas</taxon>
    </lineage>
</organism>
<proteinExistence type="predicted"/>
<evidence type="ECO:0000256" key="1">
    <source>
        <dbReference type="SAM" id="Phobius"/>
    </source>
</evidence>
<sequence length="58" mass="6379">MKHGFRHPAWRVWAMPAALALSSALGMVLGLFGSGIWRLLAGGLMAWPVAVGLWHLRR</sequence>
<keyword evidence="1" id="KW-0812">Transmembrane</keyword>
<accession>A0ABV4A015</accession>
<evidence type="ECO:0000313" key="2">
    <source>
        <dbReference type="EMBL" id="MEX8195226.1"/>
    </source>
</evidence>
<evidence type="ECO:0008006" key="4">
    <source>
        <dbReference type="Google" id="ProtNLM"/>
    </source>
</evidence>
<feature type="transmembrane region" description="Helical" evidence="1">
    <location>
        <begin position="12"/>
        <end position="33"/>
    </location>
</feature>
<dbReference type="Proteomes" id="UP001561046">
    <property type="component" value="Unassembled WGS sequence"/>
</dbReference>
<name>A0ABV4A015_9BURK</name>
<keyword evidence="1" id="KW-1133">Transmembrane helix</keyword>
<dbReference type="RefSeq" id="WP_369340402.1">
    <property type="nucleotide sequence ID" value="NZ_JBFYGN010000037.1"/>
</dbReference>
<protein>
    <recommendedName>
        <fullName evidence="4">DUF4175 domain-containing protein</fullName>
    </recommendedName>
</protein>
<keyword evidence="3" id="KW-1185">Reference proteome</keyword>
<gene>
    <name evidence="2" type="ORF">AB6724_20530</name>
</gene>
<dbReference type="EMBL" id="JBFYGN010000037">
    <property type="protein sequence ID" value="MEX8195226.1"/>
    <property type="molecule type" value="Genomic_DNA"/>
</dbReference>
<feature type="transmembrane region" description="Helical" evidence="1">
    <location>
        <begin position="39"/>
        <end position="56"/>
    </location>
</feature>
<comment type="caution">
    <text evidence="2">The sequence shown here is derived from an EMBL/GenBank/DDBJ whole genome shotgun (WGS) entry which is preliminary data.</text>
</comment>
<evidence type="ECO:0000313" key="3">
    <source>
        <dbReference type="Proteomes" id="UP001561046"/>
    </source>
</evidence>
<reference evidence="2 3" key="1">
    <citation type="journal article" date="2013" name="Int. J. Syst. Evol. Microbiol.">
        <title>Comamonas guangdongensis sp. nov., isolated from subterranean forest sediment, and emended description of the genus Comamonas.</title>
        <authorList>
            <person name="Zhang J."/>
            <person name="Wang Y."/>
            <person name="Zhou S."/>
            <person name="Wu C."/>
            <person name="He J."/>
            <person name="Li F."/>
        </authorList>
    </citation>
    <scope>NUCLEOTIDE SEQUENCE [LARGE SCALE GENOMIC DNA]</scope>
    <source>
        <strain evidence="2 3">CCTCC AB2011133</strain>
    </source>
</reference>